<keyword evidence="7" id="KW-0472">Membrane</keyword>
<dbReference type="Pfam" id="PF03734">
    <property type="entry name" value="YkuD"/>
    <property type="match status" value="1"/>
</dbReference>
<dbReference type="GO" id="GO:0008360">
    <property type="term" value="P:regulation of cell shape"/>
    <property type="evidence" value="ECO:0007669"/>
    <property type="project" value="UniProtKB-UniRule"/>
</dbReference>
<evidence type="ECO:0000259" key="14">
    <source>
        <dbReference type="PROSITE" id="PS52029"/>
    </source>
</evidence>
<keyword evidence="6 13" id="KW-0573">Peptidoglycan synthesis</keyword>
<protein>
    <submittedName>
        <fullName evidence="15">L,D-transpeptidase</fullName>
    </submittedName>
</protein>
<comment type="caution">
    <text evidence="15">The sequence shown here is derived from an EMBL/GenBank/DDBJ whole genome shotgun (WGS) entry which is preliminary data.</text>
</comment>
<dbReference type="InterPro" id="IPR041280">
    <property type="entry name" value="Big_10"/>
</dbReference>
<keyword evidence="11 13" id="KW-0961">Cell wall biogenesis/degradation</keyword>
<dbReference type="GO" id="GO:0071972">
    <property type="term" value="F:peptidoglycan L,D-transpeptidase activity"/>
    <property type="evidence" value="ECO:0007669"/>
    <property type="project" value="TreeGrafter"/>
</dbReference>
<evidence type="ECO:0000256" key="12">
    <source>
        <dbReference type="ARBA" id="ARBA00060592"/>
    </source>
</evidence>
<dbReference type="Proteomes" id="UP000319103">
    <property type="component" value="Unassembled WGS sequence"/>
</dbReference>
<accession>A0A540WBH1</accession>
<gene>
    <name evidence="15" type="ORF">E6W39_30380</name>
</gene>
<dbReference type="PANTHER" id="PTHR30582">
    <property type="entry name" value="L,D-TRANSPEPTIDASE"/>
    <property type="match status" value="1"/>
</dbReference>
<evidence type="ECO:0000256" key="11">
    <source>
        <dbReference type="ARBA" id="ARBA00023316"/>
    </source>
</evidence>
<evidence type="ECO:0000256" key="10">
    <source>
        <dbReference type="ARBA" id="ARBA00023315"/>
    </source>
</evidence>
<feature type="active site" description="Nucleophile" evidence="13">
    <location>
        <position position="365"/>
    </location>
</feature>
<keyword evidence="9" id="KW-0449">Lipoprotein</keyword>
<feature type="domain" description="L,D-TPase catalytic" evidence="14">
    <location>
        <begin position="264"/>
        <end position="389"/>
    </location>
</feature>
<dbReference type="GO" id="GO:0016746">
    <property type="term" value="F:acyltransferase activity"/>
    <property type="evidence" value="ECO:0007669"/>
    <property type="project" value="UniProtKB-KW"/>
</dbReference>
<keyword evidence="8" id="KW-0564">Palmitate</keyword>
<evidence type="ECO:0000256" key="3">
    <source>
        <dbReference type="ARBA" id="ARBA00022679"/>
    </source>
</evidence>
<dbReference type="SUPFAM" id="SSF141523">
    <property type="entry name" value="L,D-transpeptidase catalytic domain-like"/>
    <property type="match status" value="1"/>
</dbReference>
<dbReference type="CDD" id="cd16913">
    <property type="entry name" value="YkuD_like"/>
    <property type="match status" value="1"/>
</dbReference>
<evidence type="ECO:0000256" key="7">
    <source>
        <dbReference type="ARBA" id="ARBA00023136"/>
    </source>
</evidence>
<keyword evidence="2" id="KW-1003">Cell membrane</keyword>
<keyword evidence="3" id="KW-0808">Transferase</keyword>
<evidence type="ECO:0000313" key="16">
    <source>
        <dbReference type="Proteomes" id="UP000319103"/>
    </source>
</evidence>
<keyword evidence="16" id="KW-1185">Reference proteome</keyword>
<evidence type="ECO:0000256" key="13">
    <source>
        <dbReference type="PROSITE-ProRule" id="PRU01373"/>
    </source>
</evidence>
<dbReference type="GO" id="GO:0018104">
    <property type="term" value="P:peptidoglycan-protein cross-linking"/>
    <property type="evidence" value="ECO:0007669"/>
    <property type="project" value="TreeGrafter"/>
</dbReference>
<dbReference type="InterPro" id="IPR038063">
    <property type="entry name" value="Transpep_catalytic_dom"/>
</dbReference>
<dbReference type="UniPathway" id="UPA00219"/>
<evidence type="ECO:0000256" key="6">
    <source>
        <dbReference type="ARBA" id="ARBA00022984"/>
    </source>
</evidence>
<reference evidence="15 16" key="1">
    <citation type="submission" date="2019-06" db="EMBL/GenBank/DDBJ databases">
        <title>Description of Kitasatospora acidophila sp. nov. isolated from pine grove soil, and reclassification of Streptomyces novaecaesareae to Kitasatospora novaeceasareae comb. nov.</title>
        <authorList>
            <person name="Kim M.J."/>
        </authorList>
    </citation>
    <scope>NUCLEOTIDE SEQUENCE [LARGE SCALE GENOMIC DNA]</scope>
    <source>
        <strain evidence="15 16">MMS16-CNU292</strain>
    </source>
</reference>
<feature type="active site" description="Proton donor/acceptor" evidence="13">
    <location>
        <position position="347"/>
    </location>
</feature>
<evidence type="ECO:0000256" key="4">
    <source>
        <dbReference type="ARBA" id="ARBA00022729"/>
    </source>
</evidence>
<dbReference type="Gene3D" id="2.40.440.10">
    <property type="entry name" value="L,D-transpeptidase catalytic domain-like"/>
    <property type="match status" value="1"/>
</dbReference>
<evidence type="ECO:0000256" key="8">
    <source>
        <dbReference type="ARBA" id="ARBA00023139"/>
    </source>
</evidence>
<evidence type="ECO:0000313" key="15">
    <source>
        <dbReference type="EMBL" id="TQF05754.1"/>
    </source>
</evidence>
<evidence type="ECO:0000256" key="9">
    <source>
        <dbReference type="ARBA" id="ARBA00023288"/>
    </source>
</evidence>
<keyword evidence="10" id="KW-0012">Acyltransferase</keyword>
<evidence type="ECO:0000256" key="2">
    <source>
        <dbReference type="ARBA" id="ARBA00022475"/>
    </source>
</evidence>
<dbReference type="Pfam" id="PF17964">
    <property type="entry name" value="Big_10"/>
    <property type="match status" value="1"/>
</dbReference>
<dbReference type="OrthoDB" id="5242354at2"/>
<name>A0A540WBH1_9ACTN</name>
<dbReference type="GO" id="GO:0071555">
    <property type="term" value="P:cell wall organization"/>
    <property type="evidence" value="ECO:0007669"/>
    <property type="project" value="UniProtKB-UniRule"/>
</dbReference>
<evidence type="ECO:0000256" key="1">
    <source>
        <dbReference type="ARBA" id="ARBA00004752"/>
    </source>
</evidence>
<dbReference type="PROSITE" id="PS52029">
    <property type="entry name" value="LD_TPASE"/>
    <property type="match status" value="1"/>
</dbReference>
<evidence type="ECO:0000256" key="5">
    <source>
        <dbReference type="ARBA" id="ARBA00022960"/>
    </source>
</evidence>
<organism evidence="15 16">
    <name type="scientific">Kitasatospora acidiphila</name>
    <dbReference type="NCBI Taxonomy" id="2567942"/>
    <lineage>
        <taxon>Bacteria</taxon>
        <taxon>Bacillati</taxon>
        <taxon>Actinomycetota</taxon>
        <taxon>Actinomycetes</taxon>
        <taxon>Kitasatosporales</taxon>
        <taxon>Streptomycetaceae</taxon>
        <taxon>Kitasatospora</taxon>
    </lineage>
</organism>
<comment type="pathway">
    <text evidence="1 13">Cell wall biogenesis; peptidoglycan biosynthesis.</text>
</comment>
<sequence>MFLRSDASSEPQEDPVAVRWAGDRGSSTARGRRRAVWLALTPLLAGPLAACSGSGDSIATPHTIDAGRLVHTSAGADADPGKPFTVTAQGGTVTDVTLSGPDGKQVAGALDPDGHGWHSTAPLLPATHYRARIAAADRRGGRGQTTAEFTTKAADITLTVALGPDLGRDTYGVGEPLTAELSEPITDPAYRQRVEQALTVTSMPAVTGAWYWVDAKNLHFRPKDYWPTGAKVKLGWAGQGTAIDDHGMYGGPATGVAFTVGDRVEAVVDAASDQLTFKRNGQVVSTMPVTTGKPGFDTRNGIKVVLGQERSVQMKSETIGIAEGSSEAYDLHVEWATRVTWSGEYVHAAPWSVGSQGVANVSHGCTGMSTENAKWFYENTRVGDIVQVVNSKGHQMEPFGNGFGDWNLSWDDWLKGSALGKPVSTDAPPAAAQAAATLKPQF</sequence>
<dbReference type="InterPro" id="IPR005490">
    <property type="entry name" value="LD_TPept_cat_dom"/>
</dbReference>
<dbReference type="InterPro" id="IPR050979">
    <property type="entry name" value="LD-transpeptidase"/>
</dbReference>
<dbReference type="Gene3D" id="2.60.40.3780">
    <property type="match status" value="1"/>
</dbReference>
<dbReference type="EMBL" id="VIGB01000003">
    <property type="protein sequence ID" value="TQF05754.1"/>
    <property type="molecule type" value="Genomic_DNA"/>
</dbReference>
<keyword evidence="4" id="KW-0732">Signal</keyword>
<dbReference type="Gene3D" id="2.60.40.3710">
    <property type="match status" value="1"/>
</dbReference>
<comment type="pathway">
    <text evidence="12">Glycan biosynthesis.</text>
</comment>
<keyword evidence="5 13" id="KW-0133">Cell shape</keyword>
<dbReference type="GO" id="GO:0005576">
    <property type="term" value="C:extracellular region"/>
    <property type="evidence" value="ECO:0007669"/>
    <property type="project" value="TreeGrafter"/>
</dbReference>
<proteinExistence type="predicted"/>
<dbReference type="AlphaFoldDB" id="A0A540WBH1"/>
<dbReference type="PANTHER" id="PTHR30582:SF2">
    <property type="entry name" value="L,D-TRANSPEPTIDASE YCIB-RELATED"/>
    <property type="match status" value="1"/>
</dbReference>
<dbReference type="FunFam" id="2.40.440.10:FF:000005">
    <property type="entry name" value="L,D-transpeptidase 2"/>
    <property type="match status" value="1"/>
</dbReference>